<reference evidence="2 3" key="1">
    <citation type="submission" date="2019-02" db="EMBL/GenBank/DDBJ databases">
        <title>Kribbella capetownensis sp. nov. and Kribbella speibonae sp. nov., isolated from soil.</title>
        <authorList>
            <person name="Curtis S.M."/>
            <person name="Norton I."/>
            <person name="Everest G.J."/>
            <person name="Meyers P.R."/>
        </authorList>
    </citation>
    <scope>NUCLEOTIDE SEQUENCE [LARGE SCALE GENOMIC DNA]</scope>
    <source>
        <strain evidence="2 3">YM55</strain>
    </source>
</reference>
<comment type="caution">
    <text evidence="2">The sequence shown here is derived from an EMBL/GenBank/DDBJ whole genome shotgun (WGS) entry which is preliminary data.</text>
</comment>
<sequence length="336" mass="37346">MLTDIADALRDAYGVHAAELHHILAGTNTVNYRVVDENGRRWFAKIYRGDLERERAAIELTEFARDGEVPVPAVRRTLDRDVLCARVPMSLWEFVDGETAEGGLAGARWQAVGTVLGRLHRRLAEHPAAPPTRQPAVGVRDVSKAPRSFDRIIDGYASHTRLRPFEQWAWEAAKERRGLLDRASAILAELPVLTVQIVHGDLASPNLMLRGDEVAAVIDFQPPSPRFIAWEIARIGCDPRTVMLGDDWIDGLADLLLAYRGEHPAAHVDDLVSSVATGCAYTLASTYPLAEPLDDPSAVTPSLELYARARHETALVMLERLPDVQDRLRERLRSRP</sequence>
<evidence type="ECO:0000259" key="1">
    <source>
        <dbReference type="Pfam" id="PF01636"/>
    </source>
</evidence>
<dbReference type="AlphaFoldDB" id="A0A4R0JAD9"/>
<feature type="domain" description="Aminoglycoside phosphotransferase" evidence="1">
    <location>
        <begin position="25"/>
        <end position="236"/>
    </location>
</feature>
<gene>
    <name evidence="2" type="ORF">E0H92_18865</name>
</gene>
<evidence type="ECO:0000313" key="3">
    <source>
        <dbReference type="Proteomes" id="UP000294225"/>
    </source>
</evidence>
<evidence type="ECO:0000313" key="2">
    <source>
        <dbReference type="EMBL" id="TCC38485.1"/>
    </source>
</evidence>
<organism evidence="2 3">
    <name type="scientific">Kribbella speibonae</name>
    <dbReference type="NCBI Taxonomy" id="1572660"/>
    <lineage>
        <taxon>Bacteria</taxon>
        <taxon>Bacillati</taxon>
        <taxon>Actinomycetota</taxon>
        <taxon>Actinomycetes</taxon>
        <taxon>Propionibacteriales</taxon>
        <taxon>Kribbellaceae</taxon>
        <taxon>Kribbella</taxon>
    </lineage>
</organism>
<dbReference type="EMBL" id="SJKC01000002">
    <property type="protein sequence ID" value="TCC38485.1"/>
    <property type="molecule type" value="Genomic_DNA"/>
</dbReference>
<dbReference type="InterPro" id="IPR002575">
    <property type="entry name" value="Aminoglycoside_PTrfase"/>
</dbReference>
<dbReference type="SUPFAM" id="SSF56112">
    <property type="entry name" value="Protein kinase-like (PK-like)"/>
    <property type="match status" value="1"/>
</dbReference>
<dbReference type="Gene3D" id="3.30.200.20">
    <property type="entry name" value="Phosphorylase Kinase, domain 1"/>
    <property type="match status" value="1"/>
</dbReference>
<protein>
    <submittedName>
        <fullName evidence="2">Aminoglycoside phosphotransferase</fullName>
    </submittedName>
</protein>
<dbReference type="InterPro" id="IPR011009">
    <property type="entry name" value="Kinase-like_dom_sf"/>
</dbReference>
<dbReference type="GO" id="GO:0016740">
    <property type="term" value="F:transferase activity"/>
    <property type="evidence" value="ECO:0007669"/>
    <property type="project" value="UniProtKB-KW"/>
</dbReference>
<name>A0A4R0JAD9_9ACTN</name>
<proteinExistence type="predicted"/>
<keyword evidence="2" id="KW-0808">Transferase</keyword>
<accession>A0A4R0JAD9</accession>
<dbReference type="Gene3D" id="3.90.1200.10">
    <property type="match status" value="1"/>
</dbReference>
<dbReference type="Pfam" id="PF01636">
    <property type="entry name" value="APH"/>
    <property type="match status" value="1"/>
</dbReference>
<dbReference type="Proteomes" id="UP000294225">
    <property type="component" value="Unassembled WGS sequence"/>
</dbReference>